<organism evidence="10 11">
    <name type="scientific">Erpetoichthys calabaricus</name>
    <name type="common">Rope fish</name>
    <name type="synonym">Calamoichthys calabaricus</name>
    <dbReference type="NCBI Taxonomy" id="27687"/>
    <lineage>
        <taxon>Eukaryota</taxon>
        <taxon>Metazoa</taxon>
        <taxon>Chordata</taxon>
        <taxon>Craniata</taxon>
        <taxon>Vertebrata</taxon>
        <taxon>Euteleostomi</taxon>
        <taxon>Actinopterygii</taxon>
        <taxon>Polypteriformes</taxon>
        <taxon>Polypteridae</taxon>
        <taxon>Erpetoichthys</taxon>
    </lineage>
</organism>
<evidence type="ECO:0000256" key="7">
    <source>
        <dbReference type="PROSITE-ProRule" id="PRU00042"/>
    </source>
</evidence>
<keyword evidence="4 7" id="KW-0863">Zinc-finger</keyword>
<dbReference type="InterPro" id="IPR013087">
    <property type="entry name" value="Znf_C2H2_type"/>
</dbReference>
<proteinExistence type="predicted"/>
<evidence type="ECO:0000313" key="11">
    <source>
        <dbReference type="Proteomes" id="UP000694620"/>
    </source>
</evidence>
<feature type="domain" description="C2H2-type" evidence="9">
    <location>
        <begin position="203"/>
        <end position="233"/>
    </location>
</feature>
<comment type="subcellular location">
    <subcellularLocation>
        <location evidence="1">Nucleus</location>
    </subcellularLocation>
</comment>
<dbReference type="Gene3D" id="3.30.160.60">
    <property type="entry name" value="Classic Zinc Finger"/>
    <property type="match status" value="4"/>
</dbReference>
<reference evidence="10" key="2">
    <citation type="submission" date="2025-08" db="UniProtKB">
        <authorList>
            <consortium name="Ensembl"/>
        </authorList>
    </citation>
    <scope>IDENTIFICATION</scope>
</reference>
<evidence type="ECO:0000256" key="6">
    <source>
        <dbReference type="ARBA" id="ARBA00023242"/>
    </source>
</evidence>
<dbReference type="AlphaFoldDB" id="A0A8C4T6R0"/>
<feature type="compositionally biased region" description="Polar residues" evidence="8">
    <location>
        <begin position="128"/>
        <end position="140"/>
    </location>
</feature>
<evidence type="ECO:0000256" key="2">
    <source>
        <dbReference type="ARBA" id="ARBA00022723"/>
    </source>
</evidence>
<evidence type="ECO:0000256" key="5">
    <source>
        <dbReference type="ARBA" id="ARBA00022833"/>
    </source>
</evidence>
<feature type="region of interest" description="Disordered" evidence="8">
    <location>
        <begin position="37"/>
        <end position="66"/>
    </location>
</feature>
<feature type="domain" description="C2H2-type" evidence="9">
    <location>
        <begin position="175"/>
        <end position="202"/>
    </location>
</feature>
<dbReference type="FunFam" id="3.30.160.60:FF:000557">
    <property type="entry name" value="zinc finger and SCAN domain-containing protein 29"/>
    <property type="match status" value="1"/>
</dbReference>
<reference evidence="10" key="1">
    <citation type="submission" date="2021-06" db="EMBL/GenBank/DDBJ databases">
        <authorList>
            <consortium name="Wellcome Sanger Institute Data Sharing"/>
        </authorList>
    </citation>
    <scope>NUCLEOTIDE SEQUENCE [LARGE SCALE GENOMIC DNA]</scope>
</reference>
<reference evidence="10" key="3">
    <citation type="submission" date="2025-09" db="UniProtKB">
        <authorList>
            <consortium name="Ensembl"/>
        </authorList>
    </citation>
    <scope>IDENTIFICATION</scope>
</reference>
<dbReference type="Pfam" id="PF00096">
    <property type="entry name" value="zf-C2H2"/>
    <property type="match status" value="4"/>
</dbReference>
<evidence type="ECO:0000256" key="1">
    <source>
        <dbReference type="ARBA" id="ARBA00004123"/>
    </source>
</evidence>
<dbReference type="PANTHER" id="PTHR16515:SF60">
    <property type="entry name" value="ZINC FINGER PROTEIN 436"/>
    <property type="match status" value="1"/>
</dbReference>
<dbReference type="GO" id="GO:0010468">
    <property type="term" value="P:regulation of gene expression"/>
    <property type="evidence" value="ECO:0007669"/>
    <property type="project" value="TreeGrafter"/>
</dbReference>
<keyword evidence="2" id="KW-0479">Metal-binding</keyword>
<dbReference type="PANTHER" id="PTHR16515">
    <property type="entry name" value="PR DOMAIN ZINC FINGER PROTEIN"/>
    <property type="match status" value="1"/>
</dbReference>
<dbReference type="SMART" id="SM00355">
    <property type="entry name" value="ZnF_C2H2"/>
    <property type="match status" value="4"/>
</dbReference>
<accession>A0A8C4T6R0</accession>
<protein>
    <recommendedName>
        <fullName evidence="9">C2H2-type domain-containing protein</fullName>
    </recommendedName>
</protein>
<feature type="region of interest" description="Disordered" evidence="8">
    <location>
        <begin position="118"/>
        <end position="140"/>
    </location>
</feature>
<dbReference type="GO" id="GO:0005634">
    <property type="term" value="C:nucleus"/>
    <property type="evidence" value="ECO:0007669"/>
    <property type="project" value="UniProtKB-SubCell"/>
</dbReference>
<dbReference type="PROSITE" id="PS00028">
    <property type="entry name" value="ZINC_FINGER_C2H2_1"/>
    <property type="match status" value="4"/>
</dbReference>
<evidence type="ECO:0000256" key="4">
    <source>
        <dbReference type="ARBA" id="ARBA00022771"/>
    </source>
</evidence>
<dbReference type="FunFam" id="3.30.160.60:FF:001498">
    <property type="entry name" value="Zinc finger protein 404"/>
    <property type="match status" value="1"/>
</dbReference>
<name>A0A8C4T6R0_ERPCA</name>
<dbReference type="Proteomes" id="UP000694620">
    <property type="component" value="Chromosome 16"/>
</dbReference>
<keyword evidence="11" id="KW-1185">Reference proteome</keyword>
<dbReference type="SUPFAM" id="SSF57667">
    <property type="entry name" value="beta-beta-alpha zinc fingers"/>
    <property type="match status" value="2"/>
</dbReference>
<keyword evidence="5" id="KW-0862">Zinc</keyword>
<sequence>MQSHVRFQQTSIWGNQKGKLASIRLLNWSRKRVKSQGECRQTQASKWREHSRLEEDKETSHAKQYGGTTTQEVLRAGGHPPFHTLLCPSSLRNSSGPSRVDLSYQRALPTAVASICRNRSSRRRKPISPTQYLQPNSGSQTEVCCASSPLRSNDHLKLIDENGGYSTVIVDDKPFQCSVCEKSFKRAWELFSHEVVHNSDRPFHCDICQTCGKAFKQSSYLVIHQRAHTGEKPYQCDVCQKAFTRPSLLLQHHRVHSQERPFKCGFCDKYFKDYSYLTVHEKVWSHGGVAPEELRG</sequence>
<dbReference type="GO" id="GO:0008270">
    <property type="term" value="F:zinc ion binding"/>
    <property type="evidence" value="ECO:0007669"/>
    <property type="project" value="UniProtKB-KW"/>
</dbReference>
<feature type="domain" description="C2H2-type" evidence="9">
    <location>
        <begin position="234"/>
        <end position="261"/>
    </location>
</feature>
<dbReference type="InterPro" id="IPR050331">
    <property type="entry name" value="Zinc_finger"/>
</dbReference>
<keyword evidence="6" id="KW-0539">Nucleus</keyword>
<dbReference type="Ensembl" id="ENSECRT00000026988.1">
    <property type="protein sequence ID" value="ENSECRP00000026435.1"/>
    <property type="gene ID" value="ENSECRG00000017797.1"/>
</dbReference>
<evidence type="ECO:0000256" key="8">
    <source>
        <dbReference type="SAM" id="MobiDB-lite"/>
    </source>
</evidence>
<dbReference type="InterPro" id="IPR036236">
    <property type="entry name" value="Znf_C2H2_sf"/>
</dbReference>
<evidence type="ECO:0000259" key="9">
    <source>
        <dbReference type="PROSITE" id="PS50157"/>
    </source>
</evidence>
<evidence type="ECO:0000256" key="3">
    <source>
        <dbReference type="ARBA" id="ARBA00022737"/>
    </source>
</evidence>
<dbReference type="PROSITE" id="PS50157">
    <property type="entry name" value="ZINC_FINGER_C2H2_2"/>
    <property type="match status" value="4"/>
</dbReference>
<keyword evidence="3" id="KW-0677">Repeat</keyword>
<feature type="domain" description="C2H2-type" evidence="9">
    <location>
        <begin position="262"/>
        <end position="291"/>
    </location>
</feature>
<feature type="compositionally biased region" description="Basic and acidic residues" evidence="8">
    <location>
        <begin position="46"/>
        <end position="61"/>
    </location>
</feature>
<evidence type="ECO:0000313" key="10">
    <source>
        <dbReference type="Ensembl" id="ENSECRP00000026435.1"/>
    </source>
</evidence>
<dbReference type="GeneTree" id="ENSGT01150000286944"/>